<dbReference type="FunFam" id="1.10.630.10:FF:000036">
    <property type="entry name" value="CYtochrome P450 family"/>
    <property type="match status" value="1"/>
</dbReference>
<evidence type="ECO:0000256" key="4">
    <source>
        <dbReference type="ARBA" id="ARBA00023002"/>
    </source>
</evidence>
<organism evidence="10 11">
    <name type="scientific">Elysia chlorotica</name>
    <name type="common">Eastern emerald elysia</name>
    <name type="synonym">Sea slug</name>
    <dbReference type="NCBI Taxonomy" id="188477"/>
    <lineage>
        <taxon>Eukaryota</taxon>
        <taxon>Metazoa</taxon>
        <taxon>Spiralia</taxon>
        <taxon>Lophotrochozoa</taxon>
        <taxon>Mollusca</taxon>
        <taxon>Gastropoda</taxon>
        <taxon>Heterobranchia</taxon>
        <taxon>Euthyneura</taxon>
        <taxon>Panpulmonata</taxon>
        <taxon>Sacoglossa</taxon>
        <taxon>Placobranchoidea</taxon>
        <taxon>Plakobranchidae</taxon>
        <taxon>Elysia</taxon>
    </lineage>
</organism>
<keyword evidence="4 8" id="KW-0560">Oxidoreductase</keyword>
<dbReference type="OrthoDB" id="6081913at2759"/>
<accession>A0A433TAN3</accession>
<evidence type="ECO:0000256" key="7">
    <source>
        <dbReference type="PIRSR" id="PIRSR602401-1"/>
    </source>
</evidence>
<sequence>MITSILSLMVAPWSLAGTALFLLVFWAWSKTKLKYEGFNIPPFPAPSKPFIGHMLLMKGDLMENLAWMRKKAGDIFSLSLGGRHMIVVNGLENIRQILIKHGDFAADRPVDLSSQIVGEENHGLMSSRGANWKEQRSTVVAILREFGMGKDIMTKKTELEVQFLIEKLASFQGKVVSDLVFILNVALSNIVCSVIVGDRFGYEDEYFKRVIKNVDAFVTKMPPYWIMFAATFLQKVPGDLFGIKDWTGSLEDLNINFCKFQIDKIKKEFDPDAEPENFISAYLLMMHKKTESGNHSHLDETNLIANIKALLLGGTETSSNTIMWCVLFCLHHPEVQEKVYEEIKTQVGTGRAPNTLDMPKLPYLSAVIRETQRLGGVAYILMRLVTENFQVNGHLFPKGSHLLINLNSALQDEAIWENPDEFYPERFLDARGQLIKPSEFLPFGLGRRVCPGEALARVELDLFLSSMFQRFRFEPEDPHAELPPLKDCELFSKLS</sequence>
<keyword evidence="6 8" id="KW-0503">Monooxygenase</keyword>
<dbReference type="InterPro" id="IPR001128">
    <property type="entry name" value="Cyt_P450"/>
</dbReference>
<keyword evidence="7 8" id="KW-0349">Heme</keyword>
<keyword evidence="9" id="KW-0812">Transmembrane</keyword>
<dbReference type="PROSITE" id="PS00086">
    <property type="entry name" value="CYTOCHROME_P450"/>
    <property type="match status" value="1"/>
</dbReference>
<dbReference type="GO" id="GO:0005737">
    <property type="term" value="C:cytoplasm"/>
    <property type="evidence" value="ECO:0007669"/>
    <property type="project" value="TreeGrafter"/>
</dbReference>
<evidence type="ECO:0008006" key="12">
    <source>
        <dbReference type="Google" id="ProtNLM"/>
    </source>
</evidence>
<evidence type="ECO:0000256" key="1">
    <source>
        <dbReference type="ARBA" id="ARBA00001971"/>
    </source>
</evidence>
<keyword evidence="11" id="KW-1185">Reference proteome</keyword>
<protein>
    <recommendedName>
        <fullName evidence="12">Cytochrome P450</fullName>
    </recommendedName>
</protein>
<dbReference type="PANTHER" id="PTHR24300">
    <property type="entry name" value="CYTOCHROME P450 508A4-RELATED"/>
    <property type="match status" value="1"/>
</dbReference>
<comment type="caution">
    <text evidence="10">The sequence shown here is derived from an EMBL/GenBank/DDBJ whole genome shotgun (WGS) entry which is preliminary data.</text>
</comment>
<evidence type="ECO:0000313" key="11">
    <source>
        <dbReference type="Proteomes" id="UP000271974"/>
    </source>
</evidence>
<dbReference type="EMBL" id="RQTK01000500">
    <property type="protein sequence ID" value="RUS78606.1"/>
    <property type="molecule type" value="Genomic_DNA"/>
</dbReference>
<dbReference type="InterPro" id="IPR036396">
    <property type="entry name" value="Cyt_P450_sf"/>
</dbReference>
<keyword evidence="5 7" id="KW-0408">Iron</keyword>
<gene>
    <name evidence="10" type="ORF">EGW08_013641</name>
</gene>
<feature type="transmembrane region" description="Helical" evidence="9">
    <location>
        <begin position="6"/>
        <end position="28"/>
    </location>
</feature>
<dbReference type="AlphaFoldDB" id="A0A433TAN3"/>
<dbReference type="SUPFAM" id="SSF48264">
    <property type="entry name" value="Cytochrome P450"/>
    <property type="match status" value="1"/>
</dbReference>
<dbReference type="Gene3D" id="1.10.630.10">
    <property type="entry name" value="Cytochrome P450"/>
    <property type="match status" value="1"/>
</dbReference>
<keyword evidence="9" id="KW-1133">Transmembrane helix</keyword>
<dbReference type="PANTHER" id="PTHR24300:SF375">
    <property type="entry name" value="CYTOCHROME P450 FAMILY"/>
    <property type="match status" value="1"/>
</dbReference>
<comment type="cofactor">
    <cofactor evidence="1 7">
        <name>heme</name>
        <dbReference type="ChEBI" id="CHEBI:30413"/>
    </cofactor>
</comment>
<dbReference type="GO" id="GO:0005506">
    <property type="term" value="F:iron ion binding"/>
    <property type="evidence" value="ECO:0007669"/>
    <property type="project" value="InterPro"/>
</dbReference>
<comment type="similarity">
    <text evidence="2 8">Belongs to the cytochrome P450 family.</text>
</comment>
<dbReference type="Proteomes" id="UP000271974">
    <property type="component" value="Unassembled WGS sequence"/>
</dbReference>
<dbReference type="STRING" id="188477.A0A433TAN3"/>
<name>A0A433TAN3_ELYCH</name>
<reference evidence="10 11" key="1">
    <citation type="submission" date="2019-01" db="EMBL/GenBank/DDBJ databases">
        <title>A draft genome assembly of the solar-powered sea slug Elysia chlorotica.</title>
        <authorList>
            <person name="Cai H."/>
            <person name="Li Q."/>
            <person name="Fang X."/>
            <person name="Li J."/>
            <person name="Curtis N.E."/>
            <person name="Altenburger A."/>
            <person name="Shibata T."/>
            <person name="Feng M."/>
            <person name="Maeda T."/>
            <person name="Schwartz J.A."/>
            <person name="Shigenobu S."/>
            <person name="Lundholm N."/>
            <person name="Nishiyama T."/>
            <person name="Yang H."/>
            <person name="Hasebe M."/>
            <person name="Li S."/>
            <person name="Pierce S.K."/>
            <person name="Wang J."/>
        </authorList>
    </citation>
    <scope>NUCLEOTIDE SEQUENCE [LARGE SCALE GENOMIC DNA]</scope>
    <source>
        <strain evidence="10">EC2010</strain>
        <tissue evidence="10">Whole organism of an adult</tissue>
    </source>
</reference>
<keyword evidence="3 7" id="KW-0479">Metal-binding</keyword>
<dbReference type="GO" id="GO:0006805">
    <property type="term" value="P:xenobiotic metabolic process"/>
    <property type="evidence" value="ECO:0007669"/>
    <property type="project" value="TreeGrafter"/>
</dbReference>
<dbReference type="PRINTS" id="PR00463">
    <property type="entry name" value="EP450I"/>
</dbReference>
<dbReference type="InterPro" id="IPR050182">
    <property type="entry name" value="Cytochrome_P450_fam2"/>
</dbReference>
<dbReference type="InterPro" id="IPR002401">
    <property type="entry name" value="Cyt_P450_E_grp-I"/>
</dbReference>
<dbReference type="InterPro" id="IPR017972">
    <property type="entry name" value="Cyt_P450_CS"/>
</dbReference>
<keyword evidence="9" id="KW-0472">Membrane</keyword>
<dbReference type="GO" id="GO:0016712">
    <property type="term" value="F:oxidoreductase activity, acting on paired donors, with incorporation or reduction of molecular oxygen, reduced flavin or flavoprotein as one donor, and incorporation of one atom of oxygen"/>
    <property type="evidence" value="ECO:0007669"/>
    <property type="project" value="TreeGrafter"/>
</dbReference>
<evidence type="ECO:0000256" key="6">
    <source>
        <dbReference type="ARBA" id="ARBA00023033"/>
    </source>
</evidence>
<evidence type="ECO:0000256" key="8">
    <source>
        <dbReference type="RuleBase" id="RU000461"/>
    </source>
</evidence>
<evidence type="ECO:0000256" key="5">
    <source>
        <dbReference type="ARBA" id="ARBA00023004"/>
    </source>
</evidence>
<evidence type="ECO:0000256" key="3">
    <source>
        <dbReference type="ARBA" id="ARBA00022723"/>
    </source>
</evidence>
<evidence type="ECO:0000313" key="10">
    <source>
        <dbReference type="EMBL" id="RUS78606.1"/>
    </source>
</evidence>
<dbReference type="GO" id="GO:0006082">
    <property type="term" value="P:organic acid metabolic process"/>
    <property type="evidence" value="ECO:0007669"/>
    <property type="project" value="TreeGrafter"/>
</dbReference>
<dbReference type="Pfam" id="PF00067">
    <property type="entry name" value="p450"/>
    <property type="match status" value="1"/>
</dbReference>
<dbReference type="PRINTS" id="PR00385">
    <property type="entry name" value="P450"/>
</dbReference>
<evidence type="ECO:0000256" key="9">
    <source>
        <dbReference type="SAM" id="Phobius"/>
    </source>
</evidence>
<feature type="binding site" description="axial binding residue" evidence="7">
    <location>
        <position position="450"/>
    </location>
    <ligand>
        <name>heme</name>
        <dbReference type="ChEBI" id="CHEBI:30413"/>
    </ligand>
    <ligandPart>
        <name>Fe</name>
        <dbReference type="ChEBI" id="CHEBI:18248"/>
    </ligandPart>
</feature>
<evidence type="ECO:0000256" key="2">
    <source>
        <dbReference type="ARBA" id="ARBA00010617"/>
    </source>
</evidence>
<dbReference type="GO" id="GO:0020037">
    <property type="term" value="F:heme binding"/>
    <property type="evidence" value="ECO:0007669"/>
    <property type="project" value="InterPro"/>
</dbReference>
<proteinExistence type="inferred from homology"/>